<dbReference type="SUPFAM" id="SSF54373">
    <property type="entry name" value="FAD-linked reductases, C-terminal domain"/>
    <property type="match status" value="1"/>
</dbReference>
<dbReference type="Gene3D" id="3.50.50.60">
    <property type="entry name" value="FAD/NAD(P)-binding domain"/>
    <property type="match status" value="1"/>
</dbReference>
<comment type="similarity">
    <text evidence="1">Belongs to the paxM FAD-dependent monooxygenase family.</text>
</comment>
<dbReference type="Pfam" id="PF01494">
    <property type="entry name" value="FAD_binding_3"/>
    <property type="match status" value="1"/>
</dbReference>
<dbReference type="EMBL" id="MDYP01000013">
    <property type="protein sequence ID" value="OQE07576.1"/>
    <property type="molecule type" value="Genomic_DNA"/>
</dbReference>
<evidence type="ECO:0000256" key="5">
    <source>
        <dbReference type="ARBA" id="ARBA00023033"/>
    </source>
</evidence>
<feature type="domain" description="FAD-binding" evidence="6">
    <location>
        <begin position="33"/>
        <end position="364"/>
    </location>
</feature>
<dbReference type="STRING" id="29845.A0A1V6S144"/>
<dbReference type="Proteomes" id="UP000191518">
    <property type="component" value="Unassembled WGS sequence"/>
</dbReference>
<keyword evidence="8" id="KW-1185">Reference proteome</keyword>
<keyword evidence="3" id="KW-0274">FAD</keyword>
<organism evidence="7 8">
    <name type="scientific">Penicillium vulpinum</name>
    <dbReference type="NCBI Taxonomy" id="29845"/>
    <lineage>
        <taxon>Eukaryota</taxon>
        <taxon>Fungi</taxon>
        <taxon>Dikarya</taxon>
        <taxon>Ascomycota</taxon>
        <taxon>Pezizomycotina</taxon>
        <taxon>Eurotiomycetes</taxon>
        <taxon>Eurotiomycetidae</taxon>
        <taxon>Eurotiales</taxon>
        <taxon>Aspergillaceae</taxon>
        <taxon>Penicillium</taxon>
    </lineage>
</organism>
<keyword evidence="4" id="KW-0560">Oxidoreductase</keyword>
<dbReference type="AlphaFoldDB" id="A0A1V6S144"/>
<evidence type="ECO:0000313" key="8">
    <source>
        <dbReference type="Proteomes" id="UP000191518"/>
    </source>
</evidence>
<evidence type="ECO:0000256" key="3">
    <source>
        <dbReference type="ARBA" id="ARBA00022827"/>
    </source>
</evidence>
<gene>
    <name evidence="7" type="ORF">PENVUL_c013G07866</name>
</gene>
<dbReference type="InterPro" id="IPR036188">
    <property type="entry name" value="FAD/NAD-bd_sf"/>
</dbReference>
<evidence type="ECO:0000313" key="7">
    <source>
        <dbReference type="EMBL" id="OQE07576.1"/>
    </source>
</evidence>
<dbReference type="PANTHER" id="PTHR13789:SF236">
    <property type="entry name" value="MONOOXYGENASE, PUTATIVE (AFU_ORTHOLOGUE AFUA_6G12060)-RELATED"/>
    <property type="match status" value="1"/>
</dbReference>
<name>A0A1V6S144_9EURO</name>
<dbReference type="InterPro" id="IPR050493">
    <property type="entry name" value="FAD-dep_Monooxygenase_BioMet"/>
</dbReference>
<reference evidence="8" key="1">
    <citation type="journal article" date="2017" name="Nat. Microbiol.">
        <title>Global analysis of biosynthetic gene clusters reveals vast potential of secondary metabolite production in Penicillium species.</title>
        <authorList>
            <person name="Nielsen J.C."/>
            <person name="Grijseels S."/>
            <person name="Prigent S."/>
            <person name="Ji B."/>
            <person name="Dainat J."/>
            <person name="Nielsen K.F."/>
            <person name="Frisvad J.C."/>
            <person name="Workman M."/>
            <person name="Nielsen J."/>
        </authorList>
    </citation>
    <scope>NUCLEOTIDE SEQUENCE [LARGE SCALE GENOMIC DNA]</scope>
    <source>
        <strain evidence="8">IBT 29486</strain>
    </source>
</reference>
<evidence type="ECO:0000256" key="2">
    <source>
        <dbReference type="ARBA" id="ARBA00022630"/>
    </source>
</evidence>
<accession>A0A1V6S144</accession>
<dbReference type="GO" id="GO:0071949">
    <property type="term" value="F:FAD binding"/>
    <property type="evidence" value="ECO:0007669"/>
    <property type="project" value="InterPro"/>
</dbReference>
<comment type="caution">
    <text evidence="7">The sequence shown here is derived from an EMBL/GenBank/DDBJ whole genome shotgun (WGS) entry which is preliminary data.</text>
</comment>
<proteinExistence type="inferred from homology"/>
<evidence type="ECO:0000259" key="6">
    <source>
        <dbReference type="Pfam" id="PF01494"/>
    </source>
</evidence>
<dbReference type="SUPFAM" id="SSF51905">
    <property type="entry name" value="FAD/NAD(P)-binding domain"/>
    <property type="match status" value="1"/>
</dbReference>
<dbReference type="PANTHER" id="PTHR13789">
    <property type="entry name" value="MONOOXYGENASE"/>
    <property type="match status" value="1"/>
</dbReference>
<keyword evidence="2" id="KW-0285">Flavoprotein</keyword>
<protein>
    <recommendedName>
        <fullName evidence="6">FAD-binding domain-containing protein</fullName>
    </recommendedName>
</protein>
<dbReference type="PRINTS" id="PR00420">
    <property type="entry name" value="RNGMNOXGNASE"/>
</dbReference>
<dbReference type="GO" id="GO:0004497">
    <property type="term" value="F:monooxygenase activity"/>
    <property type="evidence" value="ECO:0007669"/>
    <property type="project" value="UniProtKB-KW"/>
</dbReference>
<evidence type="ECO:0000256" key="1">
    <source>
        <dbReference type="ARBA" id="ARBA00007992"/>
    </source>
</evidence>
<evidence type="ECO:0000256" key="4">
    <source>
        <dbReference type="ARBA" id="ARBA00023002"/>
    </source>
</evidence>
<sequence>MKMMDGNCSTKEAKTESLYFKTQRGTMTVDNKLHVLVVGAGFGGLGCAIACKRQGFDVTVFDKVAKFAPIGDSIGFGCNSARLLKRWGLLDDMLPLCSKVKLATIHDYTGKLLATDPSQGDAEEEFGVPSLIGHRGHLHQIMLDHAAKLGVDVRPGSEVVDYDSAKPSIILKSGQEITGDVVVVADGVRSVGKTAVLGYHDKPQHSGYAVWRAFADGTALRDDPLVQNLVKNDSLGLWIGPDIHALALSFDGGSLINMGVTHKDDADIEEGWRVPAKKEDVMELIRDWDPAYKKLWEHTPPENILDWKLVYRPCLEKWVSDTGLVTITGDAAHPFLPSSSQGASQAIEDGATIALCLAKAASKANIPLALHTFFEIRYEHVAAAQHMGIEQRDEWHHNHEDGQLTNTPDFSKGMLKTRSLWGHDAEKVVEEEWDAKSALAREKYGV</sequence>
<keyword evidence="5" id="KW-0503">Monooxygenase</keyword>
<dbReference type="InterPro" id="IPR002938">
    <property type="entry name" value="FAD-bd"/>
</dbReference>